<dbReference type="SUPFAM" id="SSF46785">
    <property type="entry name" value="Winged helix' DNA-binding domain"/>
    <property type="match status" value="1"/>
</dbReference>
<accession>A0A1H9PNZ3</accession>
<gene>
    <name evidence="4" type="ORF">SAMN04487884_10699</name>
</gene>
<protein>
    <submittedName>
        <fullName evidence="4">Sugar kinase of the NBD/HSP70 family, may contain an N-terminal HTH domain</fullName>
    </submittedName>
</protein>
<dbReference type="InterPro" id="IPR036390">
    <property type="entry name" value="WH_DNA-bd_sf"/>
</dbReference>
<dbReference type="EMBL" id="FOGJ01000006">
    <property type="protein sequence ID" value="SER49898.1"/>
    <property type="molecule type" value="Genomic_DNA"/>
</dbReference>
<organism evidence="4 5">
    <name type="scientific">Butyrivibrio fibrisolvens</name>
    <dbReference type="NCBI Taxonomy" id="831"/>
    <lineage>
        <taxon>Bacteria</taxon>
        <taxon>Bacillati</taxon>
        <taxon>Bacillota</taxon>
        <taxon>Clostridia</taxon>
        <taxon>Lachnospirales</taxon>
        <taxon>Lachnospiraceae</taxon>
        <taxon>Butyrivibrio</taxon>
    </lineage>
</organism>
<name>A0A1H9PNZ3_BUTFI</name>
<dbReference type="Gene3D" id="3.30.420.40">
    <property type="match status" value="2"/>
</dbReference>
<dbReference type="InterPro" id="IPR043129">
    <property type="entry name" value="ATPase_NBD"/>
</dbReference>
<dbReference type="PANTHER" id="PTHR18964:SF149">
    <property type="entry name" value="BIFUNCTIONAL UDP-N-ACETYLGLUCOSAMINE 2-EPIMERASE_N-ACETYLMANNOSAMINE KINASE"/>
    <property type="match status" value="1"/>
</dbReference>
<dbReference type="Gene3D" id="1.10.10.10">
    <property type="entry name" value="Winged helix-like DNA-binding domain superfamily/Winged helix DNA-binding domain"/>
    <property type="match status" value="1"/>
</dbReference>
<sequence>MHQSGINMEQVKSYNRAMIIKYICEHKTASRVDIASECGLTPAAVTQIISPLIRDEIIVEVGTSGKQKGAGRRKVLLSMNYENIYLYSINIGRIESSIAITDINGDVAAMTHIPTDSKATPEQYLKVIANACVKLSDGVKEPIRNKIKGASVGIPGVVDIENGIAVRVYGVWEQSVSVRQILAKELGIPVIIQNDVNAFARAELLFGDGRYKDNLLIVKWGRGVGGAVVIDGNVYGNKERKTAEIGHMIVDPQGDICSCGKRGCLETRASYKKLNSIIPFELEDFAGAFEKGDEKQKKELEEVISLFALALVNACELAAPEEIILCGPLFKDELVRNKLKQSMILIDPSFKNDRLIFTKLYDKEEYLGPVAEFLHRAVFGLKF</sequence>
<keyword evidence="4" id="KW-0808">Transferase</keyword>
<dbReference type="RefSeq" id="WP_074755075.1">
    <property type="nucleotide sequence ID" value="NZ_FOGJ01000006.1"/>
</dbReference>
<evidence type="ECO:0000256" key="3">
    <source>
        <dbReference type="ARBA" id="ARBA00022629"/>
    </source>
</evidence>
<evidence type="ECO:0000256" key="2">
    <source>
        <dbReference type="ARBA" id="ARBA00006479"/>
    </source>
</evidence>
<dbReference type="GO" id="GO:0042732">
    <property type="term" value="P:D-xylose metabolic process"/>
    <property type="evidence" value="ECO:0007669"/>
    <property type="project" value="UniProtKB-KW"/>
</dbReference>
<keyword evidence="4" id="KW-0418">Kinase</keyword>
<comment type="function">
    <text evidence="1">Transcriptional repressor of xylose-utilizing enzymes.</text>
</comment>
<reference evidence="4 5" key="1">
    <citation type="submission" date="2016-10" db="EMBL/GenBank/DDBJ databases">
        <authorList>
            <person name="de Groot N.N."/>
        </authorList>
    </citation>
    <scope>NUCLEOTIDE SEQUENCE [LARGE SCALE GENOMIC DNA]</scope>
    <source>
        <strain evidence="4 5">AR40</strain>
    </source>
</reference>
<proteinExistence type="inferred from homology"/>
<keyword evidence="3" id="KW-0859">Xylose metabolism</keyword>
<dbReference type="AlphaFoldDB" id="A0A1H9PNZ3"/>
<dbReference type="PANTHER" id="PTHR18964">
    <property type="entry name" value="ROK (REPRESSOR, ORF, KINASE) FAMILY"/>
    <property type="match status" value="1"/>
</dbReference>
<dbReference type="OrthoDB" id="9796533at2"/>
<dbReference type="SUPFAM" id="SSF53067">
    <property type="entry name" value="Actin-like ATPase domain"/>
    <property type="match status" value="1"/>
</dbReference>
<dbReference type="InterPro" id="IPR000600">
    <property type="entry name" value="ROK"/>
</dbReference>
<evidence type="ECO:0000313" key="5">
    <source>
        <dbReference type="Proteomes" id="UP000182584"/>
    </source>
</evidence>
<dbReference type="Pfam" id="PF13412">
    <property type="entry name" value="HTH_24"/>
    <property type="match status" value="1"/>
</dbReference>
<dbReference type="GO" id="GO:0016301">
    <property type="term" value="F:kinase activity"/>
    <property type="evidence" value="ECO:0007669"/>
    <property type="project" value="UniProtKB-KW"/>
</dbReference>
<evidence type="ECO:0000313" key="4">
    <source>
        <dbReference type="EMBL" id="SER49898.1"/>
    </source>
</evidence>
<dbReference type="InterPro" id="IPR036388">
    <property type="entry name" value="WH-like_DNA-bd_sf"/>
</dbReference>
<evidence type="ECO:0000256" key="1">
    <source>
        <dbReference type="ARBA" id="ARBA00002486"/>
    </source>
</evidence>
<dbReference type="eggNOG" id="COG1940">
    <property type="taxonomic scope" value="Bacteria"/>
</dbReference>
<dbReference type="Proteomes" id="UP000182584">
    <property type="component" value="Unassembled WGS sequence"/>
</dbReference>
<comment type="similarity">
    <text evidence="2">Belongs to the ROK (NagC/XylR) family.</text>
</comment>
<dbReference type="Pfam" id="PF00480">
    <property type="entry name" value="ROK"/>
    <property type="match status" value="1"/>
</dbReference>
<keyword evidence="3" id="KW-0119">Carbohydrate metabolism</keyword>